<comment type="caution">
    <text evidence="1">The sequence shown here is derived from an EMBL/GenBank/DDBJ whole genome shotgun (WGS) entry which is preliminary data.</text>
</comment>
<organism evidence="1">
    <name type="scientific">marine sediment metagenome</name>
    <dbReference type="NCBI Taxonomy" id="412755"/>
    <lineage>
        <taxon>unclassified sequences</taxon>
        <taxon>metagenomes</taxon>
        <taxon>ecological metagenomes</taxon>
    </lineage>
</organism>
<dbReference type="EMBL" id="LAZR01030435">
    <property type="protein sequence ID" value="KKL56610.1"/>
    <property type="molecule type" value="Genomic_DNA"/>
</dbReference>
<gene>
    <name evidence="1" type="ORF">LCGC14_2243730</name>
</gene>
<dbReference type="AlphaFoldDB" id="A0A0F9FH66"/>
<sequence length="30" mass="3570">MKIIEIFFYFSGKNNKIKKVLLKITKIVNV</sequence>
<accession>A0A0F9FH66</accession>
<evidence type="ECO:0000313" key="1">
    <source>
        <dbReference type="EMBL" id="KKL56610.1"/>
    </source>
</evidence>
<reference evidence="1" key="1">
    <citation type="journal article" date="2015" name="Nature">
        <title>Complex archaea that bridge the gap between prokaryotes and eukaryotes.</title>
        <authorList>
            <person name="Spang A."/>
            <person name="Saw J.H."/>
            <person name="Jorgensen S.L."/>
            <person name="Zaremba-Niedzwiedzka K."/>
            <person name="Martijn J."/>
            <person name="Lind A.E."/>
            <person name="van Eijk R."/>
            <person name="Schleper C."/>
            <person name="Guy L."/>
            <person name="Ettema T.J."/>
        </authorList>
    </citation>
    <scope>NUCLEOTIDE SEQUENCE</scope>
</reference>
<proteinExistence type="predicted"/>
<protein>
    <submittedName>
        <fullName evidence="1">Uncharacterized protein</fullName>
    </submittedName>
</protein>
<feature type="non-terminal residue" evidence="1">
    <location>
        <position position="30"/>
    </location>
</feature>
<name>A0A0F9FH66_9ZZZZ</name>